<evidence type="ECO:0000256" key="3">
    <source>
        <dbReference type="ARBA" id="ARBA00023163"/>
    </source>
</evidence>
<dbReference type="AlphaFoldDB" id="A0A645CC53"/>
<dbReference type="SMART" id="SM00100">
    <property type="entry name" value="cNMP"/>
    <property type="match status" value="1"/>
</dbReference>
<keyword evidence="3" id="KW-0804">Transcription</keyword>
<dbReference type="SUPFAM" id="SSF51206">
    <property type="entry name" value="cAMP-binding domain-like"/>
    <property type="match status" value="1"/>
</dbReference>
<evidence type="ECO:0000259" key="5">
    <source>
        <dbReference type="PROSITE" id="PS51063"/>
    </source>
</evidence>
<dbReference type="Gene3D" id="2.60.120.10">
    <property type="entry name" value="Jelly Rolls"/>
    <property type="match status" value="1"/>
</dbReference>
<dbReference type="CDD" id="cd00038">
    <property type="entry name" value="CAP_ED"/>
    <property type="match status" value="1"/>
</dbReference>
<dbReference type="InterPro" id="IPR000595">
    <property type="entry name" value="cNMP-bd_dom"/>
</dbReference>
<dbReference type="InterPro" id="IPR014710">
    <property type="entry name" value="RmlC-like_jellyroll"/>
</dbReference>
<dbReference type="GO" id="GO:0003700">
    <property type="term" value="F:DNA-binding transcription factor activity"/>
    <property type="evidence" value="ECO:0007669"/>
    <property type="project" value="TreeGrafter"/>
</dbReference>
<dbReference type="PROSITE" id="PS51063">
    <property type="entry name" value="HTH_CRP_2"/>
    <property type="match status" value="1"/>
</dbReference>
<dbReference type="GO" id="GO:0005829">
    <property type="term" value="C:cytosol"/>
    <property type="evidence" value="ECO:0007669"/>
    <property type="project" value="TreeGrafter"/>
</dbReference>
<dbReference type="Pfam" id="PF00027">
    <property type="entry name" value="cNMP_binding"/>
    <property type="match status" value="1"/>
</dbReference>
<feature type="domain" description="Cyclic nucleotide-binding" evidence="4">
    <location>
        <begin position="22"/>
        <end position="117"/>
    </location>
</feature>
<dbReference type="InterPro" id="IPR036390">
    <property type="entry name" value="WH_DNA-bd_sf"/>
</dbReference>
<dbReference type="InterPro" id="IPR050397">
    <property type="entry name" value="Env_Response_Regulators"/>
</dbReference>
<dbReference type="PANTHER" id="PTHR24567">
    <property type="entry name" value="CRP FAMILY TRANSCRIPTIONAL REGULATORY PROTEIN"/>
    <property type="match status" value="1"/>
</dbReference>
<organism evidence="6">
    <name type="scientific">bioreactor metagenome</name>
    <dbReference type="NCBI Taxonomy" id="1076179"/>
    <lineage>
        <taxon>unclassified sequences</taxon>
        <taxon>metagenomes</taxon>
        <taxon>ecological metagenomes</taxon>
    </lineage>
</organism>
<evidence type="ECO:0000256" key="1">
    <source>
        <dbReference type="ARBA" id="ARBA00023015"/>
    </source>
</evidence>
<dbReference type="InterPro" id="IPR012318">
    <property type="entry name" value="HTH_CRP"/>
</dbReference>
<name>A0A645CC53_9ZZZZ</name>
<dbReference type="PROSITE" id="PS50042">
    <property type="entry name" value="CNMP_BINDING_3"/>
    <property type="match status" value="1"/>
</dbReference>
<proteinExistence type="predicted"/>
<dbReference type="PANTHER" id="PTHR24567:SF26">
    <property type="entry name" value="REGULATORY PROTEIN YEIL"/>
    <property type="match status" value="1"/>
</dbReference>
<dbReference type="Pfam" id="PF13545">
    <property type="entry name" value="HTH_Crp_2"/>
    <property type="match status" value="1"/>
</dbReference>
<reference evidence="6" key="1">
    <citation type="submission" date="2019-08" db="EMBL/GenBank/DDBJ databases">
        <authorList>
            <person name="Kucharzyk K."/>
            <person name="Murdoch R.W."/>
            <person name="Higgins S."/>
            <person name="Loffler F."/>
        </authorList>
    </citation>
    <scope>NUCLEOTIDE SEQUENCE</scope>
</reference>
<comment type="caution">
    <text evidence="6">The sequence shown here is derived from an EMBL/GenBank/DDBJ whole genome shotgun (WGS) entry which is preliminary data.</text>
</comment>
<accession>A0A645CC53</accession>
<dbReference type="GO" id="GO:0003677">
    <property type="term" value="F:DNA binding"/>
    <property type="evidence" value="ECO:0007669"/>
    <property type="project" value="UniProtKB-KW"/>
</dbReference>
<dbReference type="EMBL" id="VSSQ01025982">
    <property type="protein sequence ID" value="MPM74462.1"/>
    <property type="molecule type" value="Genomic_DNA"/>
</dbReference>
<evidence type="ECO:0000256" key="2">
    <source>
        <dbReference type="ARBA" id="ARBA00023125"/>
    </source>
</evidence>
<sequence>MSLKVGTMIKINDLSLMDKYIFKYRIDEIFTSDMRPFMELLLFKKSEHICRENKAIEYLFFFVKGKAKVYTTLSNGKSLLLCFYQDFKILGDLEIINPQNASSSVQAIEDTYCIGISLQNAGKQLLSDVKFLRFMCNSLGEKLNRCSKNSSINLLYPLENRLASYILATGQRTDSNGEIIIEFNENLTEISELLGTSYRHLLRTLNLLCSKGVIIRKHNYFQVIEEIKLRKLAADLYK</sequence>
<feature type="domain" description="HTH crp-type" evidence="5">
    <location>
        <begin position="156"/>
        <end position="227"/>
    </location>
</feature>
<keyword evidence="2" id="KW-0238">DNA-binding</keyword>
<gene>
    <name evidence="6" type="primary">yeiL_7</name>
    <name evidence="6" type="ORF">SDC9_121450</name>
</gene>
<evidence type="ECO:0000259" key="4">
    <source>
        <dbReference type="PROSITE" id="PS50042"/>
    </source>
</evidence>
<evidence type="ECO:0000313" key="6">
    <source>
        <dbReference type="EMBL" id="MPM74462.1"/>
    </source>
</evidence>
<dbReference type="SUPFAM" id="SSF46785">
    <property type="entry name" value="Winged helix' DNA-binding domain"/>
    <property type="match status" value="1"/>
</dbReference>
<protein>
    <submittedName>
        <fullName evidence="6">Regulatory protein YeiL</fullName>
    </submittedName>
</protein>
<dbReference type="InterPro" id="IPR018490">
    <property type="entry name" value="cNMP-bd_dom_sf"/>
</dbReference>
<keyword evidence="1" id="KW-0805">Transcription regulation</keyword>